<dbReference type="EMBL" id="CAFBPM010000018">
    <property type="protein sequence ID" value="CAB5029781.1"/>
    <property type="molecule type" value="Genomic_DNA"/>
</dbReference>
<dbReference type="AlphaFoldDB" id="A0A6J7E2N1"/>
<feature type="transmembrane region" description="Helical" evidence="1">
    <location>
        <begin position="171"/>
        <end position="191"/>
    </location>
</feature>
<protein>
    <submittedName>
        <fullName evidence="3">Unannotated protein</fullName>
    </submittedName>
</protein>
<evidence type="ECO:0000256" key="1">
    <source>
        <dbReference type="SAM" id="Phobius"/>
    </source>
</evidence>
<gene>
    <name evidence="2" type="ORF">UFOPK3164_01716</name>
    <name evidence="3" type="ORF">UFOPK3427_01214</name>
    <name evidence="4" type="ORF">UFOPK4112_01517</name>
</gene>
<evidence type="ECO:0000313" key="3">
    <source>
        <dbReference type="EMBL" id="CAB4877362.1"/>
    </source>
</evidence>
<evidence type="ECO:0000313" key="4">
    <source>
        <dbReference type="EMBL" id="CAB5029781.1"/>
    </source>
</evidence>
<keyword evidence="1" id="KW-0472">Membrane</keyword>
<proteinExistence type="predicted"/>
<name>A0A6J7E2N1_9ZZZZ</name>
<feature type="transmembrane region" description="Helical" evidence="1">
    <location>
        <begin position="197"/>
        <end position="218"/>
    </location>
</feature>
<dbReference type="EMBL" id="CAFABE010000136">
    <property type="protein sequence ID" value="CAB4834665.1"/>
    <property type="molecule type" value="Genomic_DNA"/>
</dbReference>
<organism evidence="3">
    <name type="scientific">freshwater metagenome</name>
    <dbReference type="NCBI Taxonomy" id="449393"/>
    <lineage>
        <taxon>unclassified sequences</taxon>
        <taxon>metagenomes</taxon>
        <taxon>ecological metagenomes</taxon>
    </lineage>
</organism>
<sequence length="219" mass="23049">MPHSSHHHNPATEHHLSINGPSWLPMALALVLGISALVSGVTAWRVAIHSGHAQLGFAVSTQSVNNANAVSQNVTRAVGSERALFISWDQAVLAGNTELANSILSMMEPDTQAAVHWWNDEAINNRPPTPFASANPKWTTPGQIIEAAAISEEATNKLDESNAQLNQAHNLELLGALLAIALLTGGLTATLKSTQAQLTLLGVSCTSLGVATIGLVILW</sequence>
<reference evidence="3" key="1">
    <citation type="submission" date="2020-05" db="EMBL/GenBank/DDBJ databases">
        <authorList>
            <person name="Chiriac C."/>
            <person name="Salcher M."/>
            <person name="Ghai R."/>
            <person name="Kavagutti S V."/>
        </authorList>
    </citation>
    <scope>NUCLEOTIDE SEQUENCE</scope>
</reference>
<keyword evidence="1" id="KW-1133">Transmembrane helix</keyword>
<feature type="transmembrane region" description="Helical" evidence="1">
    <location>
        <begin position="23"/>
        <end position="44"/>
    </location>
</feature>
<keyword evidence="1" id="KW-0812">Transmembrane</keyword>
<evidence type="ECO:0000313" key="2">
    <source>
        <dbReference type="EMBL" id="CAB4834665.1"/>
    </source>
</evidence>
<accession>A0A6J7E2N1</accession>
<dbReference type="EMBL" id="CAFBLT010000001">
    <property type="protein sequence ID" value="CAB4877362.1"/>
    <property type="molecule type" value="Genomic_DNA"/>
</dbReference>